<gene>
    <name evidence="1" type="ORF">JOB18_040617</name>
</gene>
<comment type="caution">
    <text evidence="1">The sequence shown here is derived from an EMBL/GenBank/DDBJ whole genome shotgun (WGS) entry which is preliminary data.</text>
</comment>
<sequence>MNEGRLTNPSDTRQSFGNGYVADLTAGTAGDVMMLEGKQMDTPVPRCRGDDREKEWTYCMEKFLTTRKDIALHCLLRQQTLTCQVMDPDIYPVVKKAVTVAHFEKLRTQEMMFVWTTKRMLDVMHCCDDVPCKVFRWSCELH</sequence>
<reference evidence="1 2" key="1">
    <citation type="journal article" date="2021" name="Sci. Rep.">
        <title>Chromosome anchoring in Senegalese sole (Solea senegalensis) reveals sex-associated markers and genome rearrangements in flatfish.</title>
        <authorList>
            <person name="Guerrero-Cozar I."/>
            <person name="Gomez-Garrido J."/>
            <person name="Berbel C."/>
            <person name="Martinez-Blanch J.F."/>
            <person name="Alioto T."/>
            <person name="Claros M.G."/>
            <person name="Gagnaire P.A."/>
            <person name="Manchado M."/>
        </authorList>
    </citation>
    <scope>NUCLEOTIDE SEQUENCE [LARGE SCALE GENOMIC DNA]</scope>
    <source>
        <strain evidence="1">Sse05_10M</strain>
    </source>
</reference>
<dbReference type="Proteomes" id="UP000693946">
    <property type="component" value="Linkage Group LG16"/>
</dbReference>
<proteinExistence type="predicted"/>
<organism evidence="1 2">
    <name type="scientific">Solea senegalensis</name>
    <name type="common">Senegalese sole</name>
    <dbReference type="NCBI Taxonomy" id="28829"/>
    <lineage>
        <taxon>Eukaryota</taxon>
        <taxon>Metazoa</taxon>
        <taxon>Chordata</taxon>
        <taxon>Craniata</taxon>
        <taxon>Vertebrata</taxon>
        <taxon>Euteleostomi</taxon>
        <taxon>Actinopterygii</taxon>
        <taxon>Neopterygii</taxon>
        <taxon>Teleostei</taxon>
        <taxon>Neoteleostei</taxon>
        <taxon>Acanthomorphata</taxon>
        <taxon>Carangaria</taxon>
        <taxon>Pleuronectiformes</taxon>
        <taxon>Pleuronectoidei</taxon>
        <taxon>Soleidae</taxon>
        <taxon>Solea</taxon>
    </lineage>
</organism>
<accession>A0AAV6S162</accession>
<dbReference type="AlphaFoldDB" id="A0AAV6S162"/>
<protein>
    <submittedName>
        <fullName evidence="1">Uncharacterized protein</fullName>
    </submittedName>
</protein>
<name>A0AAV6S162_SOLSE</name>
<keyword evidence="2" id="KW-1185">Reference proteome</keyword>
<evidence type="ECO:0000313" key="2">
    <source>
        <dbReference type="Proteomes" id="UP000693946"/>
    </source>
</evidence>
<dbReference type="EMBL" id="JAGKHQ010000008">
    <property type="protein sequence ID" value="KAG7511118.1"/>
    <property type="molecule type" value="Genomic_DNA"/>
</dbReference>
<evidence type="ECO:0000313" key="1">
    <source>
        <dbReference type="EMBL" id="KAG7511118.1"/>
    </source>
</evidence>